<protein>
    <submittedName>
        <fullName evidence="1">Uncharacterized protein</fullName>
    </submittedName>
</protein>
<comment type="caution">
    <text evidence="1">The sequence shown here is derived from an EMBL/GenBank/DDBJ whole genome shotgun (WGS) entry which is preliminary data.</text>
</comment>
<accession>A0AA38GZI3</accession>
<dbReference type="GeneID" id="77730732"/>
<keyword evidence="2" id="KW-1185">Reference proteome</keyword>
<reference evidence="1" key="1">
    <citation type="journal article" date="2022" name="G3 (Bethesda)">
        <title>High quality genome of the basidiomycete yeast Dioszegia hungarica PDD-24b-2 isolated from cloud water.</title>
        <authorList>
            <person name="Jarrige D."/>
            <person name="Haridas S."/>
            <person name="Bleykasten-Grosshans C."/>
            <person name="Joly M."/>
            <person name="Nadalig T."/>
            <person name="Sancelme M."/>
            <person name="Vuilleumier S."/>
            <person name="Grigoriev I.V."/>
            <person name="Amato P."/>
            <person name="Bringel F."/>
        </authorList>
    </citation>
    <scope>NUCLEOTIDE SEQUENCE</scope>
    <source>
        <strain evidence="1">PDD-24b-2</strain>
    </source>
</reference>
<sequence length="426" mass="47224">MPSSTLTSPDSATNDAVHEPLPYAAEEIWAMILATAQAEDEWLLVPDGNENTFRTKSWLPIALICQRFRSIITPTEDSQRATCIDLTLEKIRRVLNVPPGQSITAFLSDDANATASRIMISQKWKGVHKLTVRRLARHTQEELLLAEQEQSAFMGEFTSWFPRGSSYLPELRDVIYQSELEGEGDPEVQDVLGSPEVQAVLDSPEAKKDVWTIPQIFSSSRSRQDELQSDQSDGFASLCVLKLASKGNFPSLKHIVFQSTREGSSDRYDEHFSDGPIAYWLKALTQAYPEIEVHWAGVPGLWQNLRGYVPPLTTCYSASDKPPVPPVPPHFPEGSSTPSPRSIRWISSATHVEDDESLKEAMSKLQTSLAAMGDESVSEFTGYIGGLWGRRDLISTAEAAESALREKAKKKKWSFAFAHGPTGPST</sequence>
<dbReference type="EMBL" id="JAKWFO010000016">
    <property type="protein sequence ID" value="KAI9631712.1"/>
    <property type="molecule type" value="Genomic_DNA"/>
</dbReference>
<evidence type="ECO:0000313" key="1">
    <source>
        <dbReference type="EMBL" id="KAI9631712.1"/>
    </source>
</evidence>
<evidence type="ECO:0000313" key="2">
    <source>
        <dbReference type="Proteomes" id="UP001164286"/>
    </source>
</evidence>
<dbReference type="Proteomes" id="UP001164286">
    <property type="component" value="Unassembled WGS sequence"/>
</dbReference>
<name>A0AA38GZI3_9TREE</name>
<dbReference type="RefSeq" id="XP_052941489.1">
    <property type="nucleotide sequence ID" value="XM_053091527.1"/>
</dbReference>
<organism evidence="1 2">
    <name type="scientific">Dioszegia hungarica</name>
    <dbReference type="NCBI Taxonomy" id="4972"/>
    <lineage>
        <taxon>Eukaryota</taxon>
        <taxon>Fungi</taxon>
        <taxon>Dikarya</taxon>
        <taxon>Basidiomycota</taxon>
        <taxon>Agaricomycotina</taxon>
        <taxon>Tremellomycetes</taxon>
        <taxon>Tremellales</taxon>
        <taxon>Bulleribasidiaceae</taxon>
        <taxon>Dioszegia</taxon>
    </lineage>
</organism>
<proteinExistence type="predicted"/>
<dbReference type="AlphaFoldDB" id="A0AA38GZI3"/>
<gene>
    <name evidence="1" type="ORF">MKK02DRAFT_41339</name>
</gene>